<sequence length="63" mass="7137">MLKQCKQICYKFNCISTKDFIELICSKAILLTNYPKHYNSESSVLSLLLVLTDCAGNFANNET</sequence>
<accession>A0A3M7PUV1</accession>
<name>A0A3M7PUV1_BRAPC</name>
<evidence type="ECO:0000313" key="2">
    <source>
        <dbReference type="Proteomes" id="UP000276133"/>
    </source>
</evidence>
<proteinExistence type="predicted"/>
<organism evidence="1 2">
    <name type="scientific">Brachionus plicatilis</name>
    <name type="common">Marine rotifer</name>
    <name type="synonym">Brachionus muelleri</name>
    <dbReference type="NCBI Taxonomy" id="10195"/>
    <lineage>
        <taxon>Eukaryota</taxon>
        <taxon>Metazoa</taxon>
        <taxon>Spiralia</taxon>
        <taxon>Gnathifera</taxon>
        <taxon>Rotifera</taxon>
        <taxon>Eurotatoria</taxon>
        <taxon>Monogononta</taxon>
        <taxon>Pseudotrocha</taxon>
        <taxon>Ploima</taxon>
        <taxon>Brachionidae</taxon>
        <taxon>Brachionus</taxon>
    </lineage>
</organism>
<dbReference type="EMBL" id="REGN01008713">
    <property type="protein sequence ID" value="RNA02926.1"/>
    <property type="molecule type" value="Genomic_DNA"/>
</dbReference>
<reference evidence="1 2" key="1">
    <citation type="journal article" date="2018" name="Sci. Rep.">
        <title>Genomic signatures of local adaptation to the degree of environmental predictability in rotifers.</title>
        <authorList>
            <person name="Franch-Gras L."/>
            <person name="Hahn C."/>
            <person name="Garcia-Roger E.M."/>
            <person name="Carmona M.J."/>
            <person name="Serra M."/>
            <person name="Gomez A."/>
        </authorList>
    </citation>
    <scope>NUCLEOTIDE SEQUENCE [LARGE SCALE GENOMIC DNA]</scope>
    <source>
        <strain evidence="1">HYR1</strain>
    </source>
</reference>
<gene>
    <name evidence="1" type="ORF">BpHYR1_020808</name>
</gene>
<evidence type="ECO:0000313" key="1">
    <source>
        <dbReference type="EMBL" id="RNA02926.1"/>
    </source>
</evidence>
<protein>
    <submittedName>
        <fullName evidence="1">Uncharacterized protein</fullName>
    </submittedName>
</protein>
<dbReference type="AlphaFoldDB" id="A0A3M7PUV1"/>
<comment type="caution">
    <text evidence="1">The sequence shown here is derived from an EMBL/GenBank/DDBJ whole genome shotgun (WGS) entry which is preliminary data.</text>
</comment>
<keyword evidence="2" id="KW-1185">Reference proteome</keyword>
<dbReference type="Proteomes" id="UP000276133">
    <property type="component" value="Unassembled WGS sequence"/>
</dbReference>